<gene>
    <name evidence="2" type="ORF">PS862_05139</name>
</gene>
<name>A0A5E7P9N9_PSEFL</name>
<sequence length="89" mass="9649">MSLGHNKVKVTETEGPKQLPGQPDKWAFGIRAMSTFTGQPAEGVSMTILSQGVPSGKGVTDQHGWNRIIYFGHEGKSLRIFNLYDGSTA</sequence>
<feature type="region of interest" description="Disordered" evidence="1">
    <location>
        <begin position="1"/>
        <end position="23"/>
    </location>
</feature>
<dbReference type="EMBL" id="CABVII010000030">
    <property type="protein sequence ID" value="VVP46091.1"/>
    <property type="molecule type" value="Genomic_DNA"/>
</dbReference>
<proteinExistence type="predicted"/>
<evidence type="ECO:0000313" key="2">
    <source>
        <dbReference type="EMBL" id="VVP46091.1"/>
    </source>
</evidence>
<dbReference type="Proteomes" id="UP000385207">
    <property type="component" value="Unassembled WGS sequence"/>
</dbReference>
<organism evidence="2 3">
    <name type="scientific">Pseudomonas fluorescens</name>
    <dbReference type="NCBI Taxonomy" id="294"/>
    <lineage>
        <taxon>Bacteria</taxon>
        <taxon>Pseudomonadati</taxon>
        <taxon>Pseudomonadota</taxon>
        <taxon>Gammaproteobacteria</taxon>
        <taxon>Pseudomonadales</taxon>
        <taxon>Pseudomonadaceae</taxon>
        <taxon>Pseudomonas</taxon>
    </lineage>
</organism>
<reference evidence="2 3" key="1">
    <citation type="submission" date="2019-09" db="EMBL/GenBank/DDBJ databases">
        <authorList>
            <person name="Chandra G."/>
            <person name="Truman W A."/>
        </authorList>
    </citation>
    <scope>NUCLEOTIDE SEQUENCE [LARGE SCALE GENOMIC DNA]</scope>
    <source>
        <strain evidence="2">PS862</strain>
    </source>
</reference>
<evidence type="ECO:0000313" key="3">
    <source>
        <dbReference type="Proteomes" id="UP000385207"/>
    </source>
</evidence>
<dbReference type="AlphaFoldDB" id="A0A5E7P9N9"/>
<accession>A0A5E7P9N9</accession>
<protein>
    <submittedName>
        <fullName evidence="2">Uncharacterized protein</fullName>
    </submittedName>
</protein>
<evidence type="ECO:0000256" key="1">
    <source>
        <dbReference type="SAM" id="MobiDB-lite"/>
    </source>
</evidence>